<gene>
    <name evidence="6" type="primary">HSP23</name>
</gene>
<dbReference type="PROSITE" id="PS01031">
    <property type="entry name" value="SHSP"/>
    <property type="match status" value="1"/>
</dbReference>
<dbReference type="Gene3D" id="2.60.40.790">
    <property type="match status" value="1"/>
</dbReference>
<dbReference type="SUPFAM" id="SSF49764">
    <property type="entry name" value="HSP20-like chaperones"/>
    <property type="match status" value="1"/>
</dbReference>
<feature type="compositionally biased region" description="Basic and acidic residues" evidence="4">
    <location>
        <begin position="228"/>
        <end position="244"/>
    </location>
</feature>
<dbReference type="PANTHER" id="PTHR45640:SF13">
    <property type="entry name" value="HEAT SHOCK PROTEIN 22-RELATED"/>
    <property type="match status" value="1"/>
</dbReference>
<organism evidence="6">
    <name type="scientific">Bactrocera dorsalis</name>
    <name type="common">Oriental fruit fly</name>
    <name type="synonym">Dacus dorsalis</name>
    <dbReference type="NCBI Taxonomy" id="27457"/>
    <lineage>
        <taxon>Eukaryota</taxon>
        <taxon>Metazoa</taxon>
        <taxon>Ecdysozoa</taxon>
        <taxon>Arthropoda</taxon>
        <taxon>Hexapoda</taxon>
        <taxon>Insecta</taxon>
        <taxon>Pterygota</taxon>
        <taxon>Neoptera</taxon>
        <taxon>Endopterygota</taxon>
        <taxon>Diptera</taxon>
        <taxon>Brachycera</taxon>
        <taxon>Muscomorpha</taxon>
        <taxon>Tephritoidea</taxon>
        <taxon>Tephritidae</taxon>
        <taxon>Bactrocera</taxon>
        <taxon>Bactrocera</taxon>
    </lineage>
</organism>
<feature type="domain" description="SHSP" evidence="5">
    <location>
        <begin position="78"/>
        <end position="190"/>
    </location>
</feature>
<dbReference type="GO" id="GO:0005634">
    <property type="term" value="C:nucleus"/>
    <property type="evidence" value="ECO:0007669"/>
    <property type="project" value="TreeGrafter"/>
</dbReference>
<dbReference type="CDD" id="cd06526">
    <property type="entry name" value="metazoan_ACD"/>
    <property type="match status" value="1"/>
</dbReference>
<dbReference type="OrthoDB" id="1431247at2759"/>
<dbReference type="GO" id="GO:0051082">
    <property type="term" value="F:unfolded protein binding"/>
    <property type="evidence" value="ECO:0007669"/>
    <property type="project" value="TreeGrafter"/>
</dbReference>
<dbReference type="InterPro" id="IPR001436">
    <property type="entry name" value="Alpha-crystallin/sHSP_animal"/>
</dbReference>
<dbReference type="EMBL" id="GAKP01008749">
    <property type="protein sequence ID" value="JAC50203.1"/>
    <property type="molecule type" value="Transcribed_RNA"/>
</dbReference>
<dbReference type="InterPro" id="IPR008978">
    <property type="entry name" value="HSP20-like_chaperone"/>
</dbReference>
<dbReference type="Pfam" id="PF00011">
    <property type="entry name" value="HSP20"/>
    <property type="match status" value="1"/>
</dbReference>
<dbReference type="GO" id="GO:0009408">
    <property type="term" value="P:response to heat"/>
    <property type="evidence" value="ECO:0007669"/>
    <property type="project" value="TreeGrafter"/>
</dbReference>
<comment type="similarity">
    <text evidence="2 3">Belongs to the small heat shock protein (HSP20) family.</text>
</comment>
<reference evidence="6" key="1">
    <citation type="journal article" date="2014" name="BMC Genomics">
        <title>Characterizing the developmental transcriptome of the oriental fruit fly, Bactrocera dorsalis (Diptera: Tephritidae) through comparative genomic analysis with Drosophila melanogaster utilizing modENCODE datasets.</title>
        <authorList>
            <person name="Geib S.M."/>
            <person name="Calla B."/>
            <person name="Hall B."/>
            <person name="Hou S."/>
            <person name="Manoukis N.C."/>
        </authorList>
    </citation>
    <scope>NUCLEOTIDE SEQUENCE</scope>
    <source>
        <strain evidence="6">Punador</strain>
    </source>
</reference>
<dbReference type="GO" id="GO:0005737">
    <property type="term" value="C:cytoplasm"/>
    <property type="evidence" value="ECO:0007669"/>
    <property type="project" value="TreeGrafter"/>
</dbReference>
<dbReference type="InterPro" id="IPR002068">
    <property type="entry name" value="A-crystallin/Hsp20_dom"/>
</dbReference>
<feature type="region of interest" description="Disordered" evidence="4">
    <location>
        <begin position="211"/>
        <end position="244"/>
    </location>
</feature>
<name>A0A034W8X6_BACDO</name>
<evidence type="ECO:0000256" key="4">
    <source>
        <dbReference type="SAM" id="MobiDB-lite"/>
    </source>
</evidence>
<dbReference type="AlphaFoldDB" id="A0A034W8X6"/>
<evidence type="ECO:0000256" key="2">
    <source>
        <dbReference type="PROSITE-ProRule" id="PRU00285"/>
    </source>
</evidence>
<evidence type="ECO:0000259" key="5">
    <source>
        <dbReference type="PROSITE" id="PS01031"/>
    </source>
</evidence>
<sequence length="244" mass="28147">MPIHWDYDWDWPHDHFWHWPSTRLWPFDSFSYHARCPTSRRWESTFTHHNYDVDVCARDWHMHHWSDDGPWCHRSCLASRATIETGDEPDSNGKGTFKVVIDVHHFRDDELVLKVRNNDTVILTGKQKDDRGEKSKFCITREFTRKYKLPRNYDATLAKATRSTDGVLTIIVPPPPPLDDVERLVDIEPTGAYFGTTATTAEQDAKAIENGAAENVENAELTEENDAAGDKSKKARFDSTDESK</sequence>
<evidence type="ECO:0000313" key="6">
    <source>
        <dbReference type="EMBL" id="JAC50203.1"/>
    </source>
</evidence>
<dbReference type="PANTHER" id="PTHR45640">
    <property type="entry name" value="HEAT SHOCK PROTEIN HSP-12.2-RELATED"/>
    <property type="match status" value="1"/>
</dbReference>
<evidence type="ECO:0000256" key="3">
    <source>
        <dbReference type="RuleBase" id="RU003616"/>
    </source>
</evidence>
<evidence type="ECO:0000256" key="1">
    <source>
        <dbReference type="ARBA" id="ARBA00023016"/>
    </source>
</evidence>
<accession>A0A034W8X6</accession>
<proteinExistence type="inferred from homology"/>
<dbReference type="GO" id="GO:0042026">
    <property type="term" value="P:protein refolding"/>
    <property type="evidence" value="ECO:0007669"/>
    <property type="project" value="TreeGrafter"/>
</dbReference>
<keyword evidence="1 6" id="KW-0346">Stress response</keyword>
<protein>
    <submittedName>
        <fullName evidence="6">Heat shock protein 23</fullName>
    </submittedName>
</protein>